<protein>
    <submittedName>
        <fullName evidence="1">Uncharacterized protein</fullName>
    </submittedName>
</protein>
<dbReference type="Proteomes" id="UP000306409">
    <property type="component" value="Chromosome"/>
</dbReference>
<dbReference type="AlphaFoldDB" id="A0A4U7J9W5"/>
<gene>
    <name evidence="1" type="ORF">EHE19_019155</name>
</gene>
<dbReference type="OrthoDB" id="2056368at2"/>
<proteinExistence type="predicted"/>
<evidence type="ECO:0000313" key="2">
    <source>
        <dbReference type="Proteomes" id="UP000306409"/>
    </source>
</evidence>
<name>A0A4U7J9W5_9FIRM</name>
<organism evidence="1 2">
    <name type="scientific">Ruminiclostridium herbifermentans</name>
    <dbReference type="NCBI Taxonomy" id="2488810"/>
    <lineage>
        <taxon>Bacteria</taxon>
        <taxon>Bacillati</taxon>
        <taxon>Bacillota</taxon>
        <taxon>Clostridia</taxon>
        <taxon>Eubacteriales</taxon>
        <taxon>Oscillospiraceae</taxon>
        <taxon>Ruminiclostridium</taxon>
    </lineage>
</organism>
<sequence length="89" mass="10779">MPRCPDDDTYEGHYNLNYLEEKLVFDYTGFNFNQIYELDIFTYQALLRDAVIYKYMETAEGQKYLNKCWILEQTKPDRAKLRERFGKEG</sequence>
<dbReference type="KEGG" id="rher:EHE19_019155"/>
<accession>A0A4U7J9W5</accession>
<dbReference type="EMBL" id="CP061336">
    <property type="protein sequence ID" value="QNU68952.1"/>
    <property type="molecule type" value="Genomic_DNA"/>
</dbReference>
<reference evidence="1 2" key="1">
    <citation type="submission" date="2020-09" db="EMBL/GenBank/DDBJ databases">
        <title>Characterization and genome sequencing of Ruminiclostridium sp. nov. MA18.</title>
        <authorList>
            <person name="Rettenmaier R."/>
            <person name="Kowollik M.-L."/>
            <person name="Liebl W."/>
            <person name="Zverlov V."/>
        </authorList>
    </citation>
    <scope>NUCLEOTIDE SEQUENCE [LARGE SCALE GENOMIC DNA]</scope>
    <source>
        <strain evidence="1 2">MA18</strain>
    </source>
</reference>
<keyword evidence="2" id="KW-1185">Reference proteome</keyword>
<evidence type="ECO:0000313" key="1">
    <source>
        <dbReference type="EMBL" id="QNU68952.1"/>
    </source>
</evidence>